<keyword evidence="4 6" id="KW-1133">Transmembrane helix</keyword>
<dbReference type="GO" id="GO:0005886">
    <property type="term" value="C:plasma membrane"/>
    <property type="evidence" value="ECO:0007669"/>
    <property type="project" value="UniProtKB-SubCell"/>
</dbReference>
<dbReference type="InterPro" id="IPR010343">
    <property type="entry name" value="ArAE_1"/>
</dbReference>
<keyword evidence="3 6" id="KW-0812">Transmembrane</keyword>
<evidence type="ECO:0000256" key="4">
    <source>
        <dbReference type="ARBA" id="ARBA00022989"/>
    </source>
</evidence>
<name>A0A921KT46_9MICO</name>
<keyword evidence="5 6" id="KW-0472">Membrane</keyword>
<comment type="caution">
    <text evidence="7">The sequence shown here is derived from an EMBL/GenBank/DDBJ whole genome shotgun (WGS) entry which is preliminary data.</text>
</comment>
<evidence type="ECO:0000256" key="5">
    <source>
        <dbReference type="ARBA" id="ARBA00023136"/>
    </source>
</evidence>
<comment type="subcellular location">
    <subcellularLocation>
        <location evidence="1">Cell membrane</location>
        <topology evidence="1">Multi-pass membrane protein</topology>
    </subcellularLocation>
</comment>
<evidence type="ECO:0000256" key="2">
    <source>
        <dbReference type="ARBA" id="ARBA00022475"/>
    </source>
</evidence>
<dbReference type="Proteomes" id="UP000775129">
    <property type="component" value="Unassembled WGS sequence"/>
</dbReference>
<protein>
    <submittedName>
        <fullName evidence="7">Aromatic acid exporter family protein</fullName>
    </submittedName>
</protein>
<evidence type="ECO:0000313" key="8">
    <source>
        <dbReference type="Proteomes" id="UP000775129"/>
    </source>
</evidence>
<gene>
    <name evidence="7" type="ORF">K8W24_12095</name>
</gene>
<dbReference type="AlphaFoldDB" id="A0A921KT46"/>
<feature type="transmembrane region" description="Helical" evidence="6">
    <location>
        <begin position="36"/>
        <end position="56"/>
    </location>
</feature>
<accession>A0A921KT46</accession>
<reference evidence="7" key="2">
    <citation type="submission" date="2021-09" db="EMBL/GenBank/DDBJ databases">
        <authorList>
            <person name="Gilroy R."/>
        </authorList>
    </citation>
    <scope>NUCLEOTIDE SEQUENCE</scope>
    <source>
        <strain evidence="7">1647</strain>
    </source>
</reference>
<evidence type="ECO:0000256" key="6">
    <source>
        <dbReference type="SAM" id="Phobius"/>
    </source>
</evidence>
<feature type="transmembrane region" description="Helical" evidence="6">
    <location>
        <begin position="162"/>
        <end position="183"/>
    </location>
</feature>
<feature type="transmembrane region" description="Helical" evidence="6">
    <location>
        <begin position="97"/>
        <end position="124"/>
    </location>
</feature>
<evidence type="ECO:0000313" key="7">
    <source>
        <dbReference type="EMBL" id="HJF50516.1"/>
    </source>
</evidence>
<dbReference type="Pfam" id="PF06081">
    <property type="entry name" value="ArAE_1"/>
    <property type="match status" value="1"/>
</dbReference>
<dbReference type="EMBL" id="DYWO01000364">
    <property type="protein sequence ID" value="HJF50516.1"/>
    <property type="molecule type" value="Genomic_DNA"/>
</dbReference>
<evidence type="ECO:0000256" key="1">
    <source>
        <dbReference type="ARBA" id="ARBA00004651"/>
    </source>
</evidence>
<organism evidence="7 8">
    <name type="scientific">Brachybacterium paraconglomeratum</name>
    <dbReference type="NCBI Taxonomy" id="173362"/>
    <lineage>
        <taxon>Bacteria</taxon>
        <taxon>Bacillati</taxon>
        <taxon>Actinomycetota</taxon>
        <taxon>Actinomycetes</taxon>
        <taxon>Micrococcales</taxon>
        <taxon>Dermabacteraceae</taxon>
        <taxon>Brachybacterium</taxon>
    </lineage>
</organism>
<reference evidence="7" key="1">
    <citation type="journal article" date="2021" name="PeerJ">
        <title>Extensive microbial diversity within the chicken gut microbiome revealed by metagenomics and culture.</title>
        <authorList>
            <person name="Gilroy R."/>
            <person name="Ravi A."/>
            <person name="Getino M."/>
            <person name="Pursley I."/>
            <person name="Horton D.L."/>
            <person name="Alikhan N.F."/>
            <person name="Baker D."/>
            <person name="Gharbi K."/>
            <person name="Hall N."/>
            <person name="Watson M."/>
            <person name="Adriaenssens E.M."/>
            <person name="Foster-Nyarko E."/>
            <person name="Jarju S."/>
            <person name="Secka A."/>
            <person name="Antonio M."/>
            <person name="Oren A."/>
            <person name="Chaudhuri R.R."/>
            <person name="La Ragione R."/>
            <person name="Hildebrand F."/>
            <person name="Pallen M.J."/>
        </authorList>
    </citation>
    <scope>NUCLEOTIDE SEQUENCE</scope>
    <source>
        <strain evidence="7">1647</strain>
    </source>
</reference>
<evidence type="ECO:0000256" key="3">
    <source>
        <dbReference type="ARBA" id="ARBA00022692"/>
    </source>
</evidence>
<feature type="transmembrane region" description="Helical" evidence="6">
    <location>
        <begin position="130"/>
        <end position="150"/>
    </location>
</feature>
<proteinExistence type="predicted"/>
<sequence>MAGTATKTPEGGAAAPSSRLGQLWERWWEALRRPEVVTDLLQILKCVLAATAAWWFATAVLQSEMPFLAPWTALLTVHATVYRSFSRGFQSTVSSGLGVLLSYLIGAFLGVELWTFALALLVGLVASRLWWIRDEGVAIATTAIFVLGSGFGEQAPLLVERLIEVGVGVVFCVVVNVLVIPPLRDTQAARYVDRINLLMGELLEDMVEEFEHSWDVERAEDWARRIAEMQEMVTSAWQSVRFARESSWGNPRVHGMAALRARRRGEAQQRADYGEILERVDEGISHLENLTRTLREANYAEGEWDEKFRERWSMVMRDAGAAIADPDADVEPVHDRLSELAADMAGDDRMPATTWPTYGALIRSMQHIAVVVDDVASAREARETA</sequence>
<keyword evidence="2" id="KW-1003">Cell membrane</keyword>